<feature type="signal peptide" evidence="2">
    <location>
        <begin position="1"/>
        <end position="20"/>
    </location>
</feature>
<evidence type="ECO:0000313" key="4">
    <source>
        <dbReference type="Proteomes" id="UP000318478"/>
    </source>
</evidence>
<sequence length="285" mass="29847" precursor="true">MVSLLQSLLLVAHLLCNAIAAGGPMAAAVLPCPSKVRRRLAGTSTIALVAGLVAGGLSSLIILAGEWPQYASAAGRLPPRAYLMLASEWAFSVVLMIVYYYSWARLGGRRLLHGAIGVVAATNLLYHFPTMMVVLRLLAEQPDRASELLVTREVFLRVLWMPLPIGLTLHFWGLSAVTTGLIVHLLAGIGNGSGGQVGAGLGLAGVLLMFVSGVWCVLYLPASDARRLLSWSDAPGWFFWGGIACGVALAVSLLAGVCAAGQRKWTSATLAAVAAAMMVAATRSL</sequence>
<feature type="transmembrane region" description="Helical" evidence="1">
    <location>
        <begin position="83"/>
        <end position="103"/>
    </location>
</feature>
<evidence type="ECO:0000313" key="3">
    <source>
        <dbReference type="EMBL" id="TWT73459.1"/>
    </source>
</evidence>
<feature type="transmembrane region" description="Helical" evidence="1">
    <location>
        <begin position="169"/>
        <end position="189"/>
    </location>
</feature>
<keyword evidence="4" id="KW-1185">Reference proteome</keyword>
<evidence type="ECO:0000256" key="2">
    <source>
        <dbReference type="SAM" id="SignalP"/>
    </source>
</evidence>
<feature type="transmembrane region" description="Helical" evidence="1">
    <location>
        <begin position="201"/>
        <end position="222"/>
    </location>
</feature>
<feature type="transmembrane region" description="Helical" evidence="1">
    <location>
        <begin position="44"/>
        <end position="63"/>
    </location>
</feature>
<keyword evidence="1" id="KW-0472">Membrane</keyword>
<keyword evidence="1" id="KW-1133">Transmembrane helix</keyword>
<dbReference type="RefSeq" id="WP_146589813.1">
    <property type="nucleotide sequence ID" value="NZ_SJPO01000010.1"/>
</dbReference>
<keyword evidence="1" id="KW-0812">Transmembrane</keyword>
<comment type="caution">
    <text evidence="3">The sequence shown here is derived from an EMBL/GenBank/DDBJ whole genome shotgun (WGS) entry which is preliminary data.</text>
</comment>
<protein>
    <submittedName>
        <fullName evidence="3">Uncharacterized protein</fullName>
    </submittedName>
</protein>
<keyword evidence="2" id="KW-0732">Signal</keyword>
<dbReference type="AlphaFoldDB" id="A0A5C5YEV1"/>
<organism evidence="3 4">
    <name type="scientific">Posidoniimonas polymericola</name>
    <dbReference type="NCBI Taxonomy" id="2528002"/>
    <lineage>
        <taxon>Bacteria</taxon>
        <taxon>Pseudomonadati</taxon>
        <taxon>Planctomycetota</taxon>
        <taxon>Planctomycetia</taxon>
        <taxon>Pirellulales</taxon>
        <taxon>Lacipirellulaceae</taxon>
        <taxon>Posidoniimonas</taxon>
    </lineage>
</organism>
<reference evidence="3 4" key="1">
    <citation type="submission" date="2019-02" db="EMBL/GenBank/DDBJ databases">
        <title>Deep-cultivation of Planctomycetes and their phenomic and genomic characterization uncovers novel biology.</title>
        <authorList>
            <person name="Wiegand S."/>
            <person name="Jogler M."/>
            <person name="Boedeker C."/>
            <person name="Pinto D."/>
            <person name="Vollmers J."/>
            <person name="Rivas-Marin E."/>
            <person name="Kohn T."/>
            <person name="Peeters S.H."/>
            <person name="Heuer A."/>
            <person name="Rast P."/>
            <person name="Oberbeckmann S."/>
            <person name="Bunk B."/>
            <person name="Jeske O."/>
            <person name="Meyerdierks A."/>
            <person name="Storesund J.E."/>
            <person name="Kallscheuer N."/>
            <person name="Luecker S."/>
            <person name="Lage O.M."/>
            <person name="Pohl T."/>
            <person name="Merkel B.J."/>
            <person name="Hornburger P."/>
            <person name="Mueller R.-W."/>
            <person name="Bruemmer F."/>
            <person name="Labrenz M."/>
            <person name="Spormann A.M."/>
            <person name="Op Den Camp H."/>
            <person name="Overmann J."/>
            <person name="Amann R."/>
            <person name="Jetten M.S.M."/>
            <person name="Mascher T."/>
            <person name="Medema M.H."/>
            <person name="Devos D.P."/>
            <person name="Kaster A.-K."/>
            <person name="Ovreas L."/>
            <person name="Rohde M."/>
            <person name="Galperin M.Y."/>
            <person name="Jogler C."/>
        </authorList>
    </citation>
    <scope>NUCLEOTIDE SEQUENCE [LARGE SCALE GENOMIC DNA]</scope>
    <source>
        <strain evidence="3 4">Pla123a</strain>
    </source>
</reference>
<evidence type="ECO:0000256" key="1">
    <source>
        <dbReference type="SAM" id="Phobius"/>
    </source>
</evidence>
<proteinExistence type="predicted"/>
<gene>
    <name evidence="3" type="ORF">Pla123a_37940</name>
</gene>
<dbReference type="EMBL" id="SJPO01000010">
    <property type="protein sequence ID" value="TWT73459.1"/>
    <property type="molecule type" value="Genomic_DNA"/>
</dbReference>
<dbReference type="Proteomes" id="UP000318478">
    <property type="component" value="Unassembled WGS sequence"/>
</dbReference>
<dbReference type="OrthoDB" id="272142at2"/>
<accession>A0A5C5YEV1</accession>
<feature type="chain" id="PRO_5023142556" evidence="2">
    <location>
        <begin position="21"/>
        <end position="285"/>
    </location>
</feature>
<feature type="transmembrane region" description="Helical" evidence="1">
    <location>
        <begin position="237"/>
        <end position="258"/>
    </location>
</feature>
<name>A0A5C5YEV1_9BACT</name>
<feature type="transmembrane region" description="Helical" evidence="1">
    <location>
        <begin position="115"/>
        <end position="138"/>
    </location>
</feature>